<reference evidence="2 3" key="1">
    <citation type="journal article" date="2020" name="Mol. Plant">
        <title>The Chromosome-Based Rubber Tree Genome Provides New Insights into Spurge Genome Evolution and Rubber Biosynthesis.</title>
        <authorList>
            <person name="Liu J."/>
            <person name="Shi C."/>
            <person name="Shi C.C."/>
            <person name="Li W."/>
            <person name="Zhang Q.J."/>
            <person name="Zhang Y."/>
            <person name="Li K."/>
            <person name="Lu H.F."/>
            <person name="Shi C."/>
            <person name="Zhu S.T."/>
            <person name="Xiao Z.Y."/>
            <person name="Nan H."/>
            <person name="Yue Y."/>
            <person name="Zhu X.G."/>
            <person name="Wu Y."/>
            <person name="Hong X.N."/>
            <person name="Fan G.Y."/>
            <person name="Tong Y."/>
            <person name="Zhang D."/>
            <person name="Mao C.L."/>
            <person name="Liu Y.L."/>
            <person name="Hao S.J."/>
            <person name="Liu W.Q."/>
            <person name="Lv M.Q."/>
            <person name="Zhang H.B."/>
            <person name="Liu Y."/>
            <person name="Hu-Tang G.R."/>
            <person name="Wang J.P."/>
            <person name="Wang J.H."/>
            <person name="Sun Y.H."/>
            <person name="Ni S.B."/>
            <person name="Chen W.B."/>
            <person name="Zhang X.C."/>
            <person name="Jiao Y.N."/>
            <person name="Eichler E.E."/>
            <person name="Li G.H."/>
            <person name="Liu X."/>
            <person name="Gao L.Z."/>
        </authorList>
    </citation>
    <scope>NUCLEOTIDE SEQUENCE [LARGE SCALE GENOMIC DNA]</scope>
    <source>
        <strain evidence="3">cv. GT1</strain>
        <tissue evidence="2">Leaf</tissue>
    </source>
</reference>
<organism evidence="2 3">
    <name type="scientific">Hevea brasiliensis</name>
    <name type="common">Para rubber tree</name>
    <name type="synonym">Siphonia brasiliensis</name>
    <dbReference type="NCBI Taxonomy" id="3981"/>
    <lineage>
        <taxon>Eukaryota</taxon>
        <taxon>Viridiplantae</taxon>
        <taxon>Streptophyta</taxon>
        <taxon>Embryophyta</taxon>
        <taxon>Tracheophyta</taxon>
        <taxon>Spermatophyta</taxon>
        <taxon>Magnoliopsida</taxon>
        <taxon>eudicotyledons</taxon>
        <taxon>Gunneridae</taxon>
        <taxon>Pentapetalae</taxon>
        <taxon>rosids</taxon>
        <taxon>fabids</taxon>
        <taxon>Malpighiales</taxon>
        <taxon>Euphorbiaceae</taxon>
        <taxon>Crotonoideae</taxon>
        <taxon>Micrandreae</taxon>
        <taxon>Hevea</taxon>
    </lineage>
</organism>
<feature type="region of interest" description="Disordered" evidence="1">
    <location>
        <begin position="100"/>
        <end position="119"/>
    </location>
</feature>
<dbReference type="AlphaFoldDB" id="A0A6A6KPK0"/>
<accession>A0A6A6KPK0</accession>
<gene>
    <name evidence="2" type="ORF">GH714_016023</name>
</gene>
<evidence type="ECO:0000313" key="2">
    <source>
        <dbReference type="EMBL" id="KAF2290871.1"/>
    </source>
</evidence>
<dbReference type="EMBL" id="JAAGAX010000015">
    <property type="protein sequence ID" value="KAF2290871.1"/>
    <property type="molecule type" value="Genomic_DNA"/>
</dbReference>
<proteinExistence type="predicted"/>
<sequence length="119" mass="13421">MGSSVSMQFYSSCGKLGGIALCVVLEFEDDYVDHGLINDTLKSDHLFAWDDPCFEASIIDEENWTGKYSEASFAYRPDSEQVQNCKVVHQLLGESIDSRTYNSNEEEESYPKGLKCLED</sequence>
<evidence type="ECO:0000256" key="1">
    <source>
        <dbReference type="SAM" id="MobiDB-lite"/>
    </source>
</evidence>
<dbReference type="Proteomes" id="UP000467840">
    <property type="component" value="Chromosome 2"/>
</dbReference>
<comment type="caution">
    <text evidence="2">The sequence shown here is derived from an EMBL/GenBank/DDBJ whole genome shotgun (WGS) entry which is preliminary data.</text>
</comment>
<evidence type="ECO:0000313" key="3">
    <source>
        <dbReference type="Proteomes" id="UP000467840"/>
    </source>
</evidence>
<protein>
    <submittedName>
        <fullName evidence="2">Uncharacterized protein</fullName>
    </submittedName>
</protein>
<keyword evidence="3" id="KW-1185">Reference proteome</keyword>
<name>A0A6A6KPK0_HEVBR</name>